<evidence type="ECO:0000256" key="1">
    <source>
        <dbReference type="ARBA" id="ARBA00004255"/>
    </source>
</evidence>
<keyword evidence="3" id="KW-0446">Lipid-binding</keyword>
<reference evidence="5" key="1">
    <citation type="submission" date="2022-06" db="EMBL/GenBank/DDBJ databases">
        <title>Novel species in genus nocardia.</title>
        <authorList>
            <person name="Li F."/>
        </authorList>
    </citation>
    <scope>NUCLEOTIDE SEQUENCE</scope>
    <source>
        <strain evidence="5">CDC141</strain>
    </source>
</reference>
<evidence type="ECO:0000256" key="2">
    <source>
        <dbReference type="ARBA" id="ARBA00023034"/>
    </source>
</evidence>
<dbReference type="InterPro" id="IPR038261">
    <property type="entry name" value="GPP34-like_sf"/>
</dbReference>
<evidence type="ECO:0000313" key="5">
    <source>
        <dbReference type="EMBL" id="MCM6778815.1"/>
    </source>
</evidence>
<accession>A0A9X2EFZ8</accession>
<dbReference type="Gene3D" id="1.10.3630.10">
    <property type="entry name" value="yeast vps74-n-term truncation variant domain like"/>
    <property type="match status" value="1"/>
</dbReference>
<sequence length="229" mass="23998">MLTVAEEFLLLALDDSGKQRVADAVLGAALAGAALVELTLDGALRVTERGDPAHKPGRLAATERPPSDARLADLVGVAQGRKPKDAIGKVAGFGGWHRRAKDLREALLGDLVDRGYLRVARGRALGLFPTTVWQPVDPAPAVEIVARVRAAVEGRSPDDRTAALISILYAVGLLPKVVSDIDKRTVRRRGKEISAGEWGGPAVRKAVQEVQGAAVATIVAVSVATSTGE</sequence>
<evidence type="ECO:0000256" key="3">
    <source>
        <dbReference type="ARBA" id="ARBA00023121"/>
    </source>
</evidence>
<dbReference type="AlphaFoldDB" id="A0A9X2EFZ8"/>
<dbReference type="InterPro" id="IPR008628">
    <property type="entry name" value="GPP34-like"/>
</dbReference>
<dbReference type="Proteomes" id="UP001139157">
    <property type="component" value="Unassembled WGS sequence"/>
</dbReference>
<dbReference type="GO" id="GO:0005737">
    <property type="term" value="C:cytoplasm"/>
    <property type="evidence" value="ECO:0007669"/>
    <property type="project" value="UniProtKB-ARBA"/>
</dbReference>
<comment type="caution">
    <text evidence="5">The sequence shown here is derived from an EMBL/GenBank/DDBJ whole genome shotgun (WGS) entry which is preliminary data.</text>
</comment>
<dbReference type="GO" id="GO:0012505">
    <property type="term" value="C:endomembrane system"/>
    <property type="evidence" value="ECO:0007669"/>
    <property type="project" value="UniProtKB-ARBA"/>
</dbReference>
<dbReference type="RefSeq" id="WP_251918452.1">
    <property type="nucleotide sequence ID" value="NZ_JAMRXG010000027.1"/>
</dbReference>
<dbReference type="Pfam" id="PF05719">
    <property type="entry name" value="GPP34"/>
    <property type="match status" value="1"/>
</dbReference>
<evidence type="ECO:0000313" key="6">
    <source>
        <dbReference type="Proteomes" id="UP001139157"/>
    </source>
</evidence>
<keyword evidence="2" id="KW-0333">Golgi apparatus</keyword>
<name>A0A9X2EFZ8_9NOCA</name>
<dbReference type="EMBL" id="JAMRXG010000027">
    <property type="protein sequence ID" value="MCM6778815.1"/>
    <property type="molecule type" value="Genomic_DNA"/>
</dbReference>
<gene>
    <name evidence="5" type="ORF">NDR86_35585</name>
</gene>
<dbReference type="GO" id="GO:0070273">
    <property type="term" value="F:phosphatidylinositol-4-phosphate binding"/>
    <property type="evidence" value="ECO:0007669"/>
    <property type="project" value="InterPro"/>
</dbReference>
<comment type="subcellular location">
    <subcellularLocation>
        <location evidence="1">Golgi apparatus membrane</location>
        <topology evidence="1">Peripheral membrane protein</topology>
        <orientation evidence="1">Cytoplasmic side</orientation>
    </subcellularLocation>
</comment>
<keyword evidence="4" id="KW-0472">Membrane</keyword>
<keyword evidence="6" id="KW-1185">Reference proteome</keyword>
<evidence type="ECO:0000256" key="4">
    <source>
        <dbReference type="ARBA" id="ARBA00023136"/>
    </source>
</evidence>
<proteinExistence type="predicted"/>
<organism evidence="5 6">
    <name type="scientific">Nocardia pulmonis</name>
    <dbReference type="NCBI Taxonomy" id="2951408"/>
    <lineage>
        <taxon>Bacteria</taxon>
        <taxon>Bacillati</taxon>
        <taxon>Actinomycetota</taxon>
        <taxon>Actinomycetes</taxon>
        <taxon>Mycobacteriales</taxon>
        <taxon>Nocardiaceae</taxon>
        <taxon>Nocardia</taxon>
    </lineage>
</organism>
<protein>
    <submittedName>
        <fullName evidence="5">GPP34 family phosphoprotein</fullName>
    </submittedName>
</protein>